<keyword evidence="1" id="KW-1133">Transmembrane helix</keyword>
<proteinExistence type="predicted"/>
<dbReference type="EMBL" id="JAGKQQ010000001">
    <property type="protein sequence ID" value="MBP3958924.1"/>
    <property type="molecule type" value="Genomic_DNA"/>
</dbReference>
<dbReference type="PANTHER" id="PTHR30093:SF2">
    <property type="entry name" value="TYPE II SECRETION SYSTEM PROTEIN H"/>
    <property type="match status" value="1"/>
</dbReference>
<keyword evidence="4" id="KW-1185">Reference proteome</keyword>
<evidence type="ECO:0000313" key="4">
    <source>
        <dbReference type="Proteomes" id="UP000676565"/>
    </source>
</evidence>
<dbReference type="Proteomes" id="UP000676565">
    <property type="component" value="Unassembled WGS sequence"/>
</dbReference>
<dbReference type="InterPro" id="IPR011453">
    <property type="entry name" value="DUF1559"/>
</dbReference>
<evidence type="ECO:0000313" key="3">
    <source>
        <dbReference type="EMBL" id="MBP3958924.1"/>
    </source>
</evidence>
<comment type="caution">
    <text evidence="3">The sequence shown here is derived from an EMBL/GenBank/DDBJ whole genome shotgun (WGS) entry which is preliminary data.</text>
</comment>
<sequence>MPRRYIVVMIVLLVVAGAGGLLVTGVCRVREAAARMMCTSHFKQWALALHNAADTFPVERNEKQVSAFLSGTIPHADLPPEQRLSWFISVLPYMEQDEVLRQINVRHGANDPSNGFLTTYRFPQLVCPASGEYDRSSREWKSTGPLAHYIGVAGVGVDAATLPLGHPKTGVFGYDRRTALPNDIPDGTSNTLLLIETSQNPKHWAFGGPATVRGFVPESAPYLGDGRPFGGWHGNHAVWSSKKSHYCIVAFADGAVHSLTNATAPEVLEALATVAGKEELPANW</sequence>
<accession>A0ABS5BZ02</accession>
<dbReference type="PANTHER" id="PTHR30093">
    <property type="entry name" value="GENERAL SECRETION PATHWAY PROTEIN G"/>
    <property type="match status" value="1"/>
</dbReference>
<keyword evidence="1" id="KW-0472">Membrane</keyword>
<dbReference type="RefSeq" id="WP_210659342.1">
    <property type="nucleotide sequence ID" value="NZ_JAGKQQ010000001.1"/>
</dbReference>
<dbReference type="Pfam" id="PF07596">
    <property type="entry name" value="SBP_bac_10"/>
    <property type="match status" value="1"/>
</dbReference>
<protein>
    <submittedName>
        <fullName evidence="3">DUF1559 domain-containing protein</fullName>
    </submittedName>
</protein>
<evidence type="ECO:0000256" key="1">
    <source>
        <dbReference type="SAM" id="Phobius"/>
    </source>
</evidence>
<gene>
    <name evidence="3" type="ORF">J8F10_27080</name>
</gene>
<evidence type="ECO:0000259" key="2">
    <source>
        <dbReference type="Pfam" id="PF07596"/>
    </source>
</evidence>
<keyword evidence="1" id="KW-0812">Transmembrane</keyword>
<organism evidence="3 4">
    <name type="scientific">Gemmata palustris</name>
    <dbReference type="NCBI Taxonomy" id="2822762"/>
    <lineage>
        <taxon>Bacteria</taxon>
        <taxon>Pseudomonadati</taxon>
        <taxon>Planctomycetota</taxon>
        <taxon>Planctomycetia</taxon>
        <taxon>Gemmatales</taxon>
        <taxon>Gemmataceae</taxon>
        <taxon>Gemmata</taxon>
    </lineage>
</organism>
<feature type="domain" description="DUF1559" evidence="2">
    <location>
        <begin position="29"/>
        <end position="265"/>
    </location>
</feature>
<name>A0ABS5BZ02_9BACT</name>
<reference evidence="3 4" key="1">
    <citation type="submission" date="2021-04" db="EMBL/GenBank/DDBJ databases">
        <authorList>
            <person name="Ivanova A."/>
        </authorList>
    </citation>
    <scope>NUCLEOTIDE SEQUENCE [LARGE SCALE GENOMIC DNA]</scope>
    <source>
        <strain evidence="3 4">G18</strain>
    </source>
</reference>
<feature type="transmembrane region" description="Helical" evidence="1">
    <location>
        <begin position="6"/>
        <end position="27"/>
    </location>
</feature>